<feature type="region of interest" description="Disordered" evidence="1">
    <location>
        <begin position="144"/>
        <end position="168"/>
    </location>
</feature>
<organism evidence="3 4">
    <name type="scientific">Virgisporangium aliadipatigenens</name>
    <dbReference type="NCBI Taxonomy" id="741659"/>
    <lineage>
        <taxon>Bacteria</taxon>
        <taxon>Bacillati</taxon>
        <taxon>Actinomycetota</taxon>
        <taxon>Actinomycetes</taxon>
        <taxon>Micromonosporales</taxon>
        <taxon>Micromonosporaceae</taxon>
        <taxon>Virgisporangium</taxon>
    </lineage>
</organism>
<feature type="transmembrane region" description="Helical" evidence="2">
    <location>
        <begin position="68"/>
        <end position="87"/>
    </location>
</feature>
<evidence type="ECO:0000313" key="3">
    <source>
        <dbReference type="EMBL" id="GIJ50053.1"/>
    </source>
</evidence>
<feature type="compositionally biased region" description="Basic and acidic residues" evidence="1">
    <location>
        <begin position="144"/>
        <end position="157"/>
    </location>
</feature>
<feature type="transmembrane region" description="Helical" evidence="2">
    <location>
        <begin position="40"/>
        <end position="61"/>
    </location>
</feature>
<keyword evidence="2" id="KW-0472">Membrane</keyword>
<keyword evidence="4" id="KW-1185">Reference proteome</keyword>
<evidence type="ECO:0000313" key="4">
    <source>
        <dbReference type="Proteomes" id="UP000619260"/>
    </source>
</evidence>
<evidence type="ECO:0008006" key="5">
    <source>
        <dbReference type="Google" id="ProtNLM"/>
    </source>
</evidence>
<evidence type="ECO:0000256" key="2">
    <source>
        <dbReference type="SAM" id="Phobius"/>
    </source>
</evidence>
<name>A0A8J4DUH2_9ACTN</name>
<reference evidence="3" key="1">
    <citation type="submission" date="2021-01" db="EMBL/GenBank/DDBJ databases">
        <title>Whole genome shotgun sequence of Virgisporangium aliadipatigenens NBRC 105644.</title>
        <authorList>
            <person name="Komaki H."/>
            <person name="Tamura T."/>
        </authorList>
    </citation>
    <scope>NUCLEOTIDE SEQUENCE</scope>
    <source>
        <strain evidence="3">NBRC 105644</strain>
    </source>
</reference>
<accession>A0A8J4DUH2</accession>
<evidence type="ECO:0000256" key="1">
    <source>
        <dbReference type="SAM" id="MobiDB-lite"/>
    </source>
</evidence>
<proteinExistence type="predicted"/>
<dbReference type="EMBL" id="BOPF01000032">
    <property type="protein sequence ID" value="GIJ50053.1"/>
    <property type="molecule type" value="Genomic_DNA"/>
</dbReference>
<dbReference type="AlphaFoldDB" id="A0A8J4DUH2"/>
<feature type="transmembrane region" description="Helical" evidence="2">
    <location>
        <begin position="93"/>
        <end position="112"/>
    </location>
</feature>
<sequence length="218" mass="22936">MLTAQPNGASAVQRVRWIALIAAELMSAVGEYHLAVEIGIVPALAWLLPVGLGVYGFCAFATGKRADVFAALGLMIVCQAMAHLLAIGLVPRHWALVIAASAVAPIVCWRVHHLGQNAAASMAPESNEVDSDCLCGSGALAGAERPEGAEEMSRESADEPLMLPGATPRTAGAVRRTRSEWRAAAEAVWADEPELSRKSVAAKLGCSDRWLRTCLNAA</sequence>
<keyword evidence="2" id="KW-1133">Transmembrane helix</keyword>
<gene>
    <name evidence="3" type="ORF">Val02_69390</name>
</gene>
<protein>
    <recommendedName>
        <fullName evidence="5">DUF2637 domain-containing protein</fullName>
    </recommendedName>
</protein>
<keyword evidence="2" id="KW-0812">Transmembrane</keyword>
<comment type="caution">
    <text evidence="3">The sequence shown here is derived from an EMBL/GenBank/DDBJ whole genome shotgun (WGS) entry which is preliminary data.</text>
</comment>
<dbReference type="Proteomes" id="UP000619260">
    <property type="component" value="Unassembled WGS sequence"/>
</dbReference>
<dbReference type="RefSeq" id="WP_203903497.1">
    <property type="nucleotide sequence ID" value="NZ_BOPF01000032.1"/>
</dbReference>